<evidence type="ECO:0000313" key="3">
    <source>
        <dbReference type="Proteomes" id="UP000736583"/>
    </source>
</evidence>
<gene>
    <name evidence="2" type="ORF">KQI89_07235</name>
</gene>
<dbReference type="Pfam" id="PF03830">
    <property type="entry name" value="PTSIIB_sorb"/>
    <property type="match status" value="1"/>
</dbReference>
<feature type="domain" description="PTS EIIB type-4" evidence="1">
    <location>
        <begin position="1"/>
        <end position="158"/>
    </location>
</feature>
<reference evidence="2 3" key="1">
    <citation type="submission" date="2021-06" db="EMBL/GenBank/DDBJ databases">
        <authorList>
            <person name="Sun Q."/>
            <person name="Li D."/>
        </authorList>
    </citation>
    <scope>NUCLEOTIDE SEQUENCE [LARGE SCALE GENOMIC DNA]</scope>
    <source>
        <strain evidence="2 3">MSJ-4</strain>
    </source>
</reference>
<evidence type="ECO:0000313" key="2">
    <source>
        <dbReference type="EMBL" id="MBU5591554.1"/>
    </source>
</evidence>
<keyword evidence="3" id="KW-1185">Reference proteome</keyword>
<proteinExistence type="predicted"/>
<dbReference type="Proteomes" id="UP000736583">
    <property type="component" value="Unassembled WGS sequence"/>
</dbReference>
<keyword evidence="2" id="KW-0813">Transport</keyword>
<dbReference type="InterPro" id="IPR004720">
    <property type="entry name" value="PTS_IIB_sorbose-sp"/>
</dbReference>
<accession>A0ABS6EZ91</accession>
<name>A0ABS6EZ91_9CLOT</name>
<sequence>MIKLLRIDDKLLHGQVAFSWVRNLKIHTIIIADDKVAYDEFSKMTLGLSKPTGVNLIIVEVDEAIELLKSHVNSGMNVMAIVSSIDNAYRIIYNIPEIKSLNLGVLRKNYNSVSLTHDIAINENEAKLCKEILDKSVEIEIRLTYDDEKLFLSDLIKE</sequence>
<dbReference type="RefSeq" id="WP_216456505.1">
    <property type="nucleotide sequence ID" value="NZ_JAHLQL010000001.1"/>
</dbReference>
<protein>
    <submittedName>
        <fullName evidence="2">PTS sugar transporter subunit IIB</fullName>
    </submittedName>
</protein>
<evidence type="ECO:0000259" key="1">
    <source>
        <dbReference type="PROSITE" id="PS51101"/>
    </source>
</evidence>
<dbReference type="PROSITE" id="PS51101">
    <property type="entry name" value="PTS_EIIB_TYPE_4"/>
    <property type="match status" value="1"/>
</dbReference>
<organism evidence="2 3">
    <name type="scientific">Clostridium simiarum</name>
    <dbReference type="NCBI Taxonomy" id="2841506"/>
    <lineage>
        <taxon>Bacteria</taxon>
        <taxon>Bacillati</taxon>
        <taxon>Bacillota</taxon>
        <taxon>Clostridia</taxon>
        <taxon>Eubacteriales</taxon>
        <taxon>Clostridiaceae</taxon>
        <taxon>Clostridium</taxon>
    </lineage>
</organism>
<comment type="caution">
    <text evidence="2">The sequence shown here is derived from an EMBL/GenBank/DDBJ whole genome shotgun (WGS) entry which is preliminary data.</text>
</comment>
<keyword evidence="2" id="KW-0762">Sugar transport</keyword>
<dbReference type="EMBL" id="JAHLQL010000001">
    <property type="protein sequence ID" value="MBU5591554.1"/>
    <property type="molecule type" value="Genomic_DNA"/>
</dbReference>